<dbReference type="InterPro" id="IPR003165">
    <property type="entry name" value="Piwi"/>
</dbReference>
<dbReference type="PROSITE" id="PS50821">
    <property type="entry name" value="PAZ"/>
    <property type="match status" value="1"/>
</dbReference>
<dbReference type="Pfam" id="PF16488">
    <property type="entry name" value="ArgoL2"/>
    <property type="match status" value="1"/>
</dbReference>
<dbReference type="InterPro" id="IPR032472">
    <property type="entry name" value="ArgoL2"/>
</dbReference>
<feature type="domain" description="Piwi" evidence="4">
    <location>
        <begin position="651"/>
        <end position="956"/>
    </location>
</feature>
<evidence type="ECO:0000259" key="3">
    <source>
        <dbReference type="PROSITE" id="PS50821"/>
    </source>
</evidence>
<dbReference type="Gene3D" id="3.30.420.10">
    <property type="entry name" value="Ribonuclease H-like superfamily/Ribonuclease H"/>
    <property type="match status" value="1"/>
</dbReference>
<dbReference type="InterPro" id="IPR003100">
    <property type="entry name" value="PAZ_dom"/>
</dbReference>
<dbReference type="EMBL" id="ML986492">
    <property type="protein sequence ID" value="KAF2276924.1"/>
    <property type="molecule type" value="Genomic_DNA"/>
</dbReference>
<feature type="domain" description="PAZ" evidence="3">
    <location>
        <begin position="342"/>
        <end position="464"/>
    </location>
</feature>
<dbReference type="InterPro" id="IPR032474">
    <property type="entry name" value="Argonaute_N"/>
</dbReference>
<feature type="compositionally biased region" description="Basic and acidic residues" evidence="2">
    <location>
        <begin position="1"/>
        <end position="26"/>
    </location>
</feature>
<dbReference type="InterPro" id="IPR012337">
    <property type="entry name" value="RNaseH-like_sf"/>
</dbReference>
<feature type="region of interest" description="Disordered" evidence="2">
    <location>
        <begin position="1"/>
        <end position="92"/>
    </location>
</feature>
<dbReference type="PROSITE" id="PS50822">
    <property type="entry name" value="PIWI"/>
    <property type="match status" value="1"/>
</dbReference>
<dbReference type="SUPFAM" id="SSF101690">
    <property type="entry name" value="PAZ domain"/>
    <property type="match status" value="1"/>
</dbReference>
<dbReference type="SUPFAM" id="SSF53098">
    <property type="entry name" value="Ribonuclease H-like"/>
    <property type="match status" value="1"/>
</dbReference>
<dbReference type="PANTHER" id="PTHR22891">
    <property type="entry name" value="EUKARYOTIC TRANSLATION INITIATION FACTOR 2C"/>
    <property type="match status" value="1"/>
</dbReference>
<sequence>MADNRGRGRGRGGFDRGGRGGGDRGGRGGGFDRGGRGGGFDRGGRGGGRGDFSDRGRGGFRGGRGGHAVDPSKFFGDGNYPQPDPQVTKVEDETVSSITTALAKTSLDDRLPSRPGYGTSGRHTVMWANYFHIKLTDPDVAYYDYSVAIQEDNQLPKAKKKRLIQLLLQREPFAGQDCATDWAQRIITPKKLALKGQQQAFKVEWYPAGGEPLPQASPGESPQRTALRRRSTFTLLVEEQRTVSLSELQKDLSQPSVTYPLKAEIISAANIIMTFGASSDPTISVANQNKLFPFGSHPKSVLQNLGGGFDAYRGYFCSVRTGPNRLILNVNVATSAFYKGGPLMGMLREIGWPPSNGTVWKKVNNFVKKLRVETNYLPAKGAAGKAKAGGTRRRQHVITNLSPFGANAETVKFTADDGKEISVREHFRKTYNIQLQDPRAPLINYGTDDKKPKWIPAELCTVLPGQPARRMLFGDQTAKLITFAARRPIENAESIAKDGLAVPKLMGVDTHLKKFGLQVDPKLITVKARILSPPTLHYRTKTLDPSNGAWNLDTRQLGQKPFMRAVSLPSWQCLIIDSGNYETIRGGPAAAKALLQQFRACLDTYGMAPGPVPEPAYVNIAPAEVISRNAEAIQSKILAALKATYKRDPNFLWILLPNTEAFVYDLIKYTFDVEKGIPTLCSIGQKAAKGQIQYLANLALKINTKLGGVNHSLKLEQFKPLDASTIVFGIDVTHPSPGSHEKSPSIAGVVASTDATFSQYPGSVRTQKGREEMVLGLQEMIKERIELWRQRNQGRLPKKVVIYRDGVSEGQYNLVLEQEYPAFVAAFKELYGAEKNHPRVAIIVVGKRHHTRFYPTKMEDSDKKTGNVQPGTVVDSGVTGEKMFDFFLVAHQGLQGTSKPAHYVIIKDEIKFGADELQKMTNNFCHTFARATRAVSLCPPAYYADLICERGRCYLHNILKGGDASVEFNPKAHWSGGVNEALKNTMFYL</sequence>
<dbReference type="Pfam" id="PF02171">
    <property type="entry name" value="Piwi"/>
    <property type="match status" value="1"/>
</dbReference>
<dbReference type="SMART" id="SM00950">
    <property type="entry name" value="Piwi"/>
    <property type="match status" value="1"/>
</dbReference>
<evidence type="ECO:0000256" key="2">
    <source>
        <dbReference type="SAM" id="MobiDB-lite"/>
    </source>
</evidence>
<dbReference type="SMART" id="SM00949">
    <property type="entry name" value="PAZ"/>
    <property type="match status" value="1"/>
</dbReference>
<gene>
    <name evidence="5" type="ORF">EI97DRAFT_397935</name>
</gene>
<dbReference type="InterPro" id="IPR045246">
    <property type="entry name" value="Piwi_ago-like"/>
</dbReference>
<dbReference type="AlphaFoldDB" id="A0A6A6JKY2"/>
<dbReference type="Pfam" id="PF16486">
    <property type="entry name" value="ArgoN"/>
    <property type="match status" value="1"/>
</dbReference>
<dbReference type="InterPro" id="IPR014811">
    <property type="entry name" value="ArgoL1"/>
</dbReference>
<evidence type="ECO:0000313" key="5">
    <source>
        <dbReference type="EMBL" id="KAF2276924.1"/>
    </source>
</evidence>
<feature type="compositionally biased region" description="Gly residues" evidence="2">
    <location>
        <begin position="27"/>
        <end position="50"/>
    </location>
</feature>
<dbReference type="GeneID" id="54549551"/>
<dbReference type="RefSeq" id="XP_033654463.1">
    <property type="nucleotide sequence ID" value="XM_033796376.1"/>
</dbReference>
<dbReference type="Proteomes" id="UP000800097">
    <property type="component" value="Unassembled WGS sequence"/>
</dbReference>
<evidence type="ECO:0000313" key="6">
    <source>
        <dbReference type="Proteomes" id="UP000800097"/>
    </source>
</evidence>
<dbReference type="CDD" id="cd02846">
    <property type="entry name" value="PAZ_argonaute_like"/>
    <property type="match status" value="1"/>
</dbReference>
<accession>A0A6A6JKY2</accession>
<dbReference type="InterPro" id="IPR036085">
    <property type="entry name" value="PAZ_dom_sf"/>
</dbReference>
<comment type="similarity">
    <text evidence="1">Belongs to the argonaute family.</text>
</comment>
<keyword evidence="6" id="KW-1185">Reference proteome</keyword>
<name>A0A6A6JKY2_WESOR</name>
<dbReference type="Pfam" id="PF08699">
    <property type="entry name" value="ArgoL1"/>
    <property type="match status" value="1"/>
</dbReference>
<evidence type="ECO:0000259" key="4">
    <source>
        <dbReference type="PROSITE" id="PS50822"/>
    </source>
</evidence>
<dbReference type="GO" id="GO:0003723">
    <property type="term" value="F:RNA binding"/>
    <property type="evidence" value="ECO:0007669"/>
    <property type="project" value="InterPro"/>
</dbReference>
<dbReference type="Gene3D" id="3.40.50.2300">
    <property type="match status" value="1"/>
</dbReference>
<dbReference type="InterPro" id="IPR036397">
    <property type="entry name" value="RNaseH_sf"/>
</dbReference>
<organism evidence="5 6">
    <name type="scientific">Westerdykella ornata</name>
    <dbReference type="NCBI Taxonomy" id="318751"/>
    <lineage>
        <taxon>Eukaryota</taxon>
        <taxon>Fungi</taxon>
        <taxon>Dikarya</taxon>
        <taxon>Ascomycota</taxon>
        <taxon>Pezizomycotina</taxon>
        <taxon>Dothideomycetes</taxon>
        <taxon>Pleosporomycetidae</taxon>
        <taxon>Pleosporales</taxon>
        <taxon>Sporormiaceae</taxon>
        <taxon>Westerdykella</taxon>
    </lineage>
</organism>
<dbReference type="Pfam" id="PF02170">
    <property type="entry name" value="PAZ"/>
    <property type="match status" value="1"/>
</dbReference>
<evidence type="ECO:0000256" key="1">
    <source>
        <dbReference type="RuleBase" id="RU361178"/>
    </source>
</evidence>
<protein>
    <submittedName>
        <fullName evidence="5">Piwi-domain-containing protein</fullName>
    </submittedName>
</protein>
<reference evidence="5" key="1">
    <citation type="journal article" date="2020" name="Stud. Mycol.">
        <title>101 Dothideomycetes genomes: a test case for predicting lifestyles and emergence of pathogens.</title>
        <authorList>
            <person name="Haridas S."/>
            <person name="Albert R."/>
            <person name="Binder M."/>
            <person name="Bloem J."/>
            <person name="Labutti K."/>
            <person name="Salamov A."/>
            <person name="Andreopoulos B."/>
            <person name="Baker S."/>
            <person name="Barry K."/>
            <person name="Bills G."/>
            <person name="Bluhm B."/>
            <person name="Cannon C."/>
            <person name="Castanera R."/>
            <person name="Culley D."/>
            <person name="Daum C."/>
            <person name="Ezra D."/>
            <person name="Gonzalez J."/>
            <person name="Henrissat B."/>
            <person name="Kuo A."/>
            <person name="Liang C."/>
            <person name="Lipzen A."/>
            <person name="Lutzoni F."/>
            <person name="Magnuson J."/>
            <person name="Mondo S."/>
            <person name="Nolan M."/>
            <person name="Ohm R."/>
            <person name="Pangilinan J."/>
            <person name="Park H.-J."/>
            <person name="Ramirez L."/>
            <person name="Alfaro M."/>
            <person name="Sun H."/>
            <person name="Tritt A."/>
            <person name="Yoshinaga Y."/>
            <person name="Zwiers L.-H."/>
            <person name="Turgeon B."/>
            <person name="Goodwin S."/>
            <person name="Spatafora J."/>
            <person name="Crous P."/>
            <person name="Grigoriev I."/>
        </authorList>
    </citation>
    <scope>NUCLEOTIDE SEQUENCE</scope>
    <source>
        <strain evidence="5">CBS 379.55</strain>
    </source>
</reference>
<dbReference type="Gene3D" id="2.170.260.10">
    <property type="entry name" value="paz domain"/>
    <property type="match status" value="1"/>
</dbReference>
<proteinExistence type="inferred from homology"/>
<dbReference type="SMART" id="SM01163">
    <property type="entry name" value="DUF1785"/>
    <property type="match status" value="1"/>
</dbReference>
<dbReference type="OrthoDB" id="10252740at2759"/>
<dbReference type="CDD" id="cd04657">
    <property type="entry name" value="Piwi_ago-like"/>
    <property type="match status" value="1"/>
</dbReference>